<dbReference type="AlphaFoldDB" id="A0A9R1CX39"/>
<dbReference type="Proteomes" id="UP000825483">
    <property type="component" value="Unassembled WGS sequence"/>
</dbReference>
<dbReference type="GeneID" id="72468606"/>
<dbReference type="RefSeq" id="WP_223929960.1">
    <property type="nucleotide sequence ID" value="NZ_BPTU01000006.1"/>
</dbReference>
<reference evidence="1" key="1">
    <citation type="journal article" date="2022" name="Int. J. Syst. Evol. Microbiol.">
        <title>Prevotella lacticifex sp. nov., isolated from the rumen of cows.</title>
        <authorList>
            <person name="Shinkai T."/>
            <person name="Ikeyama N."/>
            <person name="Kumagai M."/>
            <person name="Ohmori H."/>
            <person name="Sakamoto M."/>
            <person name="Ohkuma M."/>
            <person name="Mitsumori M."/>
        </authorList>
    </citation>
    <scope>NUCLEOTIDE SEQUENCE</scope>
    <source>
        <strain evidence="1">R5076</strain>
    </source>
</reference>
<evidence type="ECO:0000313" key="2">
    <source>
        <dbReference type="Proteomes" id="UP000825483"/>
    </source>
</evidence>
<gene>
    <name evidence="1" type="ORF">PRLR5076_05560</name>
</gene>
<organism evidence="1 2">
    <name type="scientific">Prevotella lacticifex</name>
    <dbReference type="NCBI Taxonomy" id="2854755"/>
    <lineage>
        <taxon>Bacteria</taxon>
        <taxon>Pseudomonadati</taxon>
        <taxon>Bacteroidota</taxon>
        <taxon>Bacteroidia</taxon>
        <taxon>Bacteroidales</taxon>
        <taxon>Prevotellaceae</taxon>
        <taxon>Prevotella</taxon>
    </lineage>
</organism>
<name>A0A9R1CX39_9BACT</name>
<proteinExistence type="predicted"/>
<keyword evidence="2" id="KW-1185">Reference proteome</keyword>
<evidence type="ECO:0000313" key="1">
    <source>
        <dbReference type="EMBL" id="GJG57705.1"/>
    </source>
</evidence>
<sequence>MKRIKWNEPEFIKPLDTLLSAEITGPDKLVLQKEEQSLPNPFTIEVLKHDTDYKKIDELSYRFAYGSQTIHISRDDVLSFFSQLSVVIDTISDKGVEKKERVTNLLLKMVQFQEPIHSFSNAIILVQTSSADAIGMEELDSIMNFIVGNLAKSASVKYGIGTRDYLNQRIRLLIALNKPIKMPKMFMYHKNNS</sequence>
<dbReference type="EMBL" id="BPUB01000001">
    <property type="protein sequence ID" value="GJG57705.1"/>
    <property type="molecule type" value="Genomic_DNA"/>
</dbReference>
<accession>A0A9R1CX39</accession>
<comment type="caution">
    <text evidence="1">The sequence shown here is derived from an EMBL/GenBank/DDBJ whole genome shotgun (WGS) entry which is preliminary data.</text>
</comment>
<protein>
    <submittedName>
        <fullName evidence="1">Uncharacterized protein</fullName>
    </submittedName>
</protein>